<dbReference type="InterPro" id="IPR011009">
    <property type="entry name" value="Kinase-like_dom_sf"/>
</dbReference>
<evidence type="ECO:0000259" key="10">
    <source>
        <dbReference type="PROSITE" id="PS50011"/>
    </source>
</evidence>
<evidence type="ECO:0000313" key="11">
    <source>
        <dbReference type="EMBL" id="PRQ35240.1"/>
    </source>
</evidence>
<dbReference type="PANTHER" id="PTHR47976">
    <property type="entry name" value="G-TYPE LECTIN S-RECEPTOR-LIKE SERINE/THREONINE-PROTEIN KINASE SD2-5"/>
    <property type="match status" value="1"/>
</dbReference>
<dbReference type="PANTHER" id="PTHR47976:SF108">
    <property type="entry name" value="G-TYPE LECTIN S-RECEPTOR-LIKE SERINE_THREONINE-PROTEIN KINASE LECRK1"/>
    <property type="match status" value="1"/>
</dbReference>
<sequence length="88" mass="9697">MSNGSLASFLFGESRPNWNSRSQIALGVSEGLFYLHECSSQIVHCDIKPQNILLDDSFTARISNFGLAELLRTDQTPTTTESGEQEGM</sequence>
<keyword evidence="4" id="KW-0732">Signal</keyword>
<evidence type="ECO:0000256" key="8">
    <source>
        <dbReference type="ARBA" id="ARBA00047899"/>
    </source>
</evidence>
<dbReference type="EMBL" id="PDCK01000043">
    <property type="protein sequence ID" value="PRQ35240.1"/>
    <property type="molecule type" value="Genomic_DNA"/>
</dbReference>
<dbReference type="InterPro" id="IPR000719">
    <property type="entry name" value="Prot_kinase_dom"/>
</dbReference>
<dbReference type="Gene3D" id="1.10.510.10">
    <property type="entry name" value="Transferase(Phosphotransferase) domain 1"/>
    <property type="match status" value="1"/>
</dbReference>
<dbReference type="EC" id="2.7.11.1" evidence="1"/>
<evidence type="ECO:0000256" key="4">
    <source>
        <dbReference type="ARBA" id="ARBA00022729"/>
    </source>
</evidence>
<keyword evidence="5" id="KW-0547">Nucleotide-binding</keyword>
<dbReference type="Gramene" id="PRQ35240">
    <property type="protein sequence ID" value="PRQ35240"/>
    <property type="gene ID" value="RchiOBHm_Chr5g0077841"/>
</dbReference>
<keyword evidence="2" id="KW-0723">Serine/threonine-protein kinase</keyword>
<gene>
    <name evidence="11" type="ORF">RchiOBHm_Chr5g0077841</name>
</gene>
<accession>A0A2P6QM33</accession>
<keyword evidence="6" id="KW-0418">Kinase</keyword>
<dbReference type="AlphaFoldDB" id="A0A2P6QM33"/>
<feature type="domain" description="Protein kinase" evidence="10">
    <location>
        <begin position="1"/>
        <end position="88"/>
    </location>
</feature>
<evidence type="ECO:0000256" key="5">
    <source>
        <dbReference type="ARBA" id="ARBA00022741"/>
    </source>
</evidence>
<name>A0A2P6QM33_ROSCH</name>
<comment type="caution">
    <text evidence="11">The sequence shown here is derived from an EMBL/GenBank/DDBJ whole genome shotgun (WGS) entry which is preliminary data.</text>
</comment>
<evidence type="ECO:0000256" key="3">
    <source>
        <dbReference type="ARBA" id="ARBA00022679"/>
    </source>
</evidence>
<evidence type="ECO:0000313" key="12">
    <source>
        <dbReference type="Proteomes" id="UP000238479"/>
    </source>
</evidence>
<dbReference type="GO" id="GO:0004674">
    <property type="term" value="F:protein serine/threonine kinase activity"/>
    <property type="evidence" value="ECO:0007669"/>
    <property type="project" value="UniProtKB-KW"/>
</dbReference>
<dbReference type="OMA" id="WNSRSQI"/>
<keyword evidence="3 11" id="KW-0808">Transferase</keyword>
<dbReference type="SUPFAM" id="SSF56112">
    <property type="entry name" value="Protein kinase-like (PK-like)"/>
    <property type="match status" value="1"/>
</dbReference>
<dbReference type="FunFam" id="1.10.510.10:FF:001023">
    <property type="entry name" value="Os07g0541700 protein"/>
    <property type="match status" value="1"/>
</dbReference>
<dbReference type="GO" id="GO:0005524">
    <property type="term" value="F:ATP binding"/>
    <property type="evidence" value="ECO:0007669"/>
    <property type="project" value="UniProtKB-KW"/>
</dbReference>
<dbReference type="PROSITE" id="PS00108">
    <property type="entry name" value="PROTEIN_KINASE_ST"/>
    <property type="match status" value="1"/>
</dbReference>
<evidence type="ECO:0000256" key="1">
    <source>
        <dbReference type="ARBA" id="ARBA00012513"/>
    </source>
</evidence>
<organism evidence="11 12">
    <name type="scientific">Rosa chinensis</name>
    <name type="common">China rose</name>
    <dbReference type="NCBI Taxonomy" id="74649"/>
    <lineage>
        <taxon>Eukaryota</taxon>
        <taxon>Viridiplantae</taxon>
        <taxon>Streptophyta</taxon>
        <taxon>Embryophyta</taxon>
        <taxon>Tracheophyta</taxon>
        <taxon>Spermatophyta</taxon>
        <taxon>Magnoliopsida</taxon>
        <taxon>eudicotyledons</taxon>
        <taxon>Gunneridae</taxon>
        <taxon>Pentapetalae</taxon>
        <taxon>rosids</taxon>
        <taxon>fabids</taxon>
        <taxon>Rosales</taxon>
        <taxon>Rosaceae</taxon>
        <taxon>Rosoideae</taxon>
        <taxon>Rosoideae incertae sedis</taxon>
        <taxon>Rosa</taxon>
    </lineage>
</organism>
<keyword evidence="7" id="KW-0067">ATP-binding</keyword>
<dbReference type="Proteomes" id="UP000238479">
    <property type="component" value="Chromosome 5"/>
</dbReference>
<dbReference type="InterPro" id="IPR051343">
    <property type="entry name" value="G-type_lectin_kinases/EP1-like"/>
</dbReference>
<dbReference type="InterPro" id="IPR008271">
    <property type="entry name" value="Ser/Thr_kinase_AS"/>
</dbReference>
<comment type="catalytic activity">
    <reaction evidence="8">
        <text>L-threonyl-[protein] + ATP = O-phospho-L-threonyl-[protein] + ADP + H(+)</text>
        <dbReference type="Rhea" id="RHEA:46608"/>
        <dbReference type="Rhea" id="RHEA-COMP:11060"/>
        <dbReference type="Rhea" id="RHEA-COMP:11605"/>
        <dbReference type="ChEBI" id="CHEBI:15378"/>
        <dbReference type="ChEBI" id="CHEBI:30013"/>
        <dbReference type="ChEBI" id="CHEBI:30616"/>
        <dbReference type="ChEBI" id="CHEBI:61977"/>
        <dbReference type="ChEBI" id="CHEBI:456216"/>
        <dbReference type="EC" id="2.7.11.1"/>
    </reaction>
</comment>
<reference evidence="11 12" key="1">
    <citation type="journal article" date="2018" name="Nat. Genet.">
        <title>The Rosa genome provides new insights in the design of modern roses.</title>
        <authorList>
            <person name="Bendahmane M."/>
        </authorList>
    </citation>
    <scope>NUCLEOTIDE SEQUENCE [LARGE SCALE GENOMIC DNA]</scope>
    <source>
        <strain evidence="12">cv. Old Blush</strain>
    </source>
</reference>
<dbReference type="Pfam" id="PF00069">
    <property type="entry name" value="Pkinase"/>
    <property type="match status" value="1"/>
</dbReference>
<keyword evidence="12" id="KW-1185">Reference proteome</keyword>
<evidence type="ECO:0000256" key="6">
    <source>
        <dbReference type="ARBA" id="ARBA00022777"/>
    </source>
</evidence>
<evidence type="ECO:0000256" key="2">
    <source>
        <dbReference type="ARBA" id="ARBA00022527"/>
    </source>
</evidence>
<proteinExistence type="predicted"/>
<protein>
    <recommendedName>
        <fullName evidence="1">non-specific serine/threonine protein kinase</fullName>
        <ecNumber evidence="1">2.7.11.1</ecNumber>
    </recommendedName>
</protein>
<evidence type="ECO:0000256" key="9">
    <source>
        <dbReference type="ARBA" id="ARBA00048679"/>
    </source>
</evidence>
<dbReference type="PROSITE" id="PS50011">
    <property type="entry name" value="PROTEIN_KINASE_DOM"/>
    <property type="match status" value="1"/>
</dbReference>
<evidence type="ECO:0000256" key="7">
    <source>
        <dbReference type="ARBA" id="ARBA00022840"/>
    </source>
</evidence>
<comment type="catalytic activity">
    <reaction evidence="9">
        <text>L-seryl-[protein] + ATP = O-phospho-L-seryl-[protein] + ADP + H(+)</text>
        <dbReference type="Rhea" id="RHEA:17989"/>
        <dbReference type="Rhea" id="RHEA-COMP:9863"/>
        <dbReference type="Rhea" id="RHEA-COMP:11604"/>
        <dbReference type="ChEBI" id="CHEBI:15378"/>
        <dbReference type="ChEBI" id="CHEBI:29999"/>
        <dbReference type="ChEBI" id="CHEBI:30616"/>
        <dbReference type="ChEBI" id="CHEBI:83421"/>
        <dbReference type="ChEBI" id="CHEBI:456216"/>
        <dbReference type="EC" id="2.7.11.1"/>
    </reaction>
</comment>